<keyword evidence="6 12" id="KW-0342">GTP-binding</keyword>
<dbReference type="EMBL" id="CP063458">
    <property type="protein sequence ID" value="QOV88762.1"/>
    <property type="molecule type" value="Genomic_DNA"/>
</dbReference>
<dbReference type="InterPro" id="IPR013842">
    <property type="entry name" value="LepA_CTD"/>
</dbReference>
<dbReference type="Gene3D" id="3.30.70.240">
    <property type="match status" value="1"/>
</dbReference>
<dbReference type="Pfam" id="PF06421">
    <property type="entry name" value="LepA_C"/>
    <property type="match status" value="1"/>
</dbReference>
<gene>
    <name evidence="12 14" type="primary">lepA</name>
    <name evidence="14" type="ORF">IPV69_21410</name>
</gene>
<dbReference type="CDD" id="cd01890">
    <property type="entry name" value="LepA"/>
    <property type="match status" value="1"/>
</dbReference>
<feature type="binding site" evidence="12">
    <location>
        <begin position="134"/>
        <end position="137"/>
    </location>
    <ligand>
        <name>GTP</name>
        <dbReference type="ChEBI" id="CHEBI:37565"/>
    </ligand>
</feature>
<dbReference type="KEGG" id="hbs:IPV69_21410"/>
<protein>
    <recommendedName>
        <fullName evidence="11 12">Elongation factor 4</fullName>
        <shortName evidence="12">EF-4</shortName>
        <ecNumber evidence="11 12">3.6.5.n1</ecNumber>
    </recommendedName>
    <alternativeName>
        <fullName evidence="12">Ribosomal back-translocase LepA</fullName>
    </alternativeName>
</protein>
<dbReference type="Pfam" id="PF00679">
    <property type="entry name" value="EFG_C"/>
    <property type="match status" value="1"/>
</dbReference>
<dbReference type="PRINTS" id="PR00315">
    <property type="entry name" value="ELONGATNFCT"/>
</dbReference>
<dbReference type="InterPro" id="IPR000640">
    <property type="entry name" value="EFG_V-like"/>
</dbReference>
<evidence type="ECO:0000256" key="6">
    <source>
        <dbReference type="ARBA" id="ARBA00023134"/>
    </source>
</evidence>
<dbReference type="SUPFAM" id="SSF50447">
    <property type="entry name" value="Translation proteins"/>
    <property type="match status" value="1"/>
</dbReference>
<evidence type="ECO:0000256" key="11">
    <source>
        <dbReference type="ARBA" id="ARBA00066744"/>
    </source>
</evidence>
<dbReference type="FunFam" id="3.40.50.300:FF:000078">
    <property type="entry name" value="Elongation factor 4"/>
    <property type="match status" value="1"/>
</dbReference>
<keyword evidence="4 12" id="KW-0378">Hydrolase</keyword>
<evidence type="ECO:0000256" key="2">
    <source>
        <dbReference type="ARBA" id="ARBA00022475"/>
    </source>
</evidence>
<evidence type="ECO:0000256" key="5">
    <source>
        <dbReference type="ARBA" id="ARBA00022917"/>
    </source>
</evidence>
<dbReference type="Gene3D" id="3.30.70.2570">
    <property type="entry name" value="Elongation factor 4, C-terminal domain"/>
    <property type="match status" value="1"/>
</dbReference>
<dbReference type="InterPro" id="IPR000795">
    <property type="entry name" value="T_Tr_GTP-bd_dom"/>
</dbReference>
<dbReference type="PROSITE" id="PS51722">
    <property type="entry name" value="G_TR_2"/>
    <property type="match status" value="1"/>
</dbReference>
<dbReference type="Gene3D" id="2.40.30.10">
    <property type="entry name" value="Translation factors"/>
    <property type="match status" value="1"/>
</dbReference>
<keyword evidence="15" id="KW-1185">Reference proteome</keyword>
<dbReference type="RefSeq" id="WP_206291765.1">
    <property type="nucleotide sequence ID" value="NZ_CP063458.1"/>
</dbReference>
<dbReference type="InterPro" id="IPR004161">
    <property type="entry name" value="EFTu-like_2"/>
</dbReference>
<keyword evidence="5 12" id="KW-0648">Protein biosynthesis</keyword>
<dbReference type="Gene3D" id="3.30.70.870">
    <property type="entry name" value="Elongation Factor G (Translational Gtpase), domain 3"/>
    <property type="match status" value="1"/>
</dbReference>
<dbReference type="CDD" id="cd03709">
    <property type="entry name" value="lepA_C"/>
    <property type="match status" value="1"/>
</dbReference>
<dbReference type="EC" id="3.6.5.n1" evidence="11 12"/>
<evidence type="ECO:0000313" key="15">
    <source>
        <dbReference type="Proteomes" id="UP000593765"/>
    </source>
</evidence>
<comment type="subcellular location">
    <subcellularLocation>
        <location evidence="12">Cell membrane</location>
        <topology evidence="12">Peripheral membrane protein</topology>
        <orientation evidence="12">Cytoplasmic side</orientation>
    </subcellularLocation>
</comment>
<keyword evidence="7 12" id="KW-0472">Membrane</keyword>
<name>A0A7M2WUB7_9BACT</name>
<dbReference type="GO" id="GO:0005886">
    <property type="term" value="C:plasma membrane"/>
    <property type="evidence" value="ECO:0007669"/>
    <property type="project" value="UniProtKB-SubCell"/>
</dbReference>
<feature type="domain" description="Tr-type G" evidence="13">
    <location>
        <begin position="1"/>
        <end position="187"/>
    </location>
</feature>
<dbReference type="PANTHER" id="PTHR43512:SF4">
    <property type="entry name" value="TRANSLATION FACTOR GUF1 HOMOLOG, CHLOROPLASTIC"/>
    <property type="match status" value="1"/>
</dbReference>
<dbReference type="AlphaFoldDB" id="A0A7M2WUB7"/>
<comment type="function">
    <text evidence="9 12">Required for accurate and efficient protein synthesis under certain stress conditions. May act as a fidelity factor of the translation reaction, by catalyzing a one-codon backward translocation of tRNAs on improperly translocated ribosomes. Back-translocation proceeds from a post-translocation (POST) complex to a pre-translocation (PRE) complex, thus giving elongation factor G a second chance to translocate the tRNAs correctly. Binds to ribosomes in a GTP-dependent manner.</text>
</comment>
<evidence type="ECO:0000256" key="10">
    <source>
        <dbReference type="ARBA" id="ARBA00061052"/>
    </source>
</evidence>
<evidence type="ECO:0000256" key="1">
    <source>
        <dbReference type="ARBA" id="ARBA00005454"/>
    </source>
</evidence>
<dbReference type="InterPro" id="IPR035654">
    <property type="entry name" value="LepA_IV"/>
</dbReference>
<dbReference type="FunFam" id="3.30.70.240:FF:000007">
    <property type="entry name" value="Translation factor GUF1, mitochondrial"/>
    <property type="match status" value="1"/>
</dbReference>
<evidence type="ECO:0000313" key="14">
    <source>
        <dbReference type="EMBL" id="QOV88762.1"/>
    </source>
</evidence>
<comment type="similarity">
    <text evidence="10">Belongs to the GTP-binding elongation factor family. LepA subfamily.</text>
</comment>
<dbReference type="NCBIfam" id="TIGR01393">
    <property type="entry name" value="lepA"/>
    <property type="match status" value="1"/>
</dbReference>
<dbReference type="GO" id="GO:0043022">
    <property type="term" value="F:ribosome binding"/>
    <property type="evidence" value="ECO:0007669"/>
    <property type="project" value="UniProtKB-UniRule"/>
</dbReference>
<organism evidence="14 15">
    <name type="scientific">Humisphaera borealis</name>
    <dbReference type="NCBI Taxonomy" id="2807512"/>
    <lineage>
        <taxon>Bacteria</taxon>
        <taxon>Pseudomonadati</taxon>
        <taxon>Planctomycetota</taxon>
        <taxon>Phycisphaerae</taxon>
        <taxon>Tepidisphaerales</taxon>
        <taxon>Tepidisphaeraceae</taxon>
        <taxon>Humisphaera</taxon>
    </lineage>
</organism>
<dbReference type="FunFam" id="3.30.70.870:FF:000004">
    <property type="entry name" value="Translation factor GUF1, mitochondrial"/>
    <property type="match status" value="1"/>
</dbReference>
<dbReference type="CDD" id="cd03699">
    <property type="entry name" value="EF4_II"/>
    <property type="match status" value="1"/>
</dbReference>
<dbReference type="NCBIfam" id="TIGR00231">
    <property type="entry name" value="small_GTP"/>
    <property type="match status" value="1"/>
</dbReference>
<dbReference type="Pfam" id="PF03144">
    <property type="entry name" value="GTP_EFTU_D2"/>
    <property type="match status" value="1"/>
</dbReference>
<keyword evidence="14" id="KW-0251">Elongation factor</keyword>
<evidence type="ECO:0000256" key="3">
    <source>
        <dbReference type="ARBA" id="ARBA00022741"/>
    </source>
</evidence>
<proteinExistence type="inferred from homology"/>
<dbReference type="SUPFAM" id="SSF54980">
    <property type="entry name" value="EF-G C-terminal domain-like"/>
    <property type="match status" value="2"/>
</dbReference>
<keyword evidence="3 12" id="KW-0547">Nucleotide-binding</keyword>
<dbReference type="GO" id="GO:0045727">
    <property type="term" value="P:positive regulation of translation"/>
    <property type="evidence" value="ECO:0007669"/>
    <property type="project" value="UniProtKB-UniRule"/>
</dbReference>
<dbReference type="SUPFAM" id="SSF52540">
    <property type="entry name" value="P-loop containing nucleoside triphosphate hydrolases"/>
    <property type="match status" value="1"/>
</dbReference>
<dbReference type="Gene3D" id="3.40.50.300">
    <property type="entry name" value="P-loop containing nucleotide triphosphate hydrolases"/>
    <property type="match status" value="1"/>
</dbReference>
<dbReference type="PANTHER" id="PTHR43512">
    <property type="entry name" value="TRANSLATION FACTOR GUF1-RELATED"/>
    <property type="match status" value="1"/>
</dbReference>
<feature type="binding site" evidence="12">
    <location>
        <begin position="13"/>
        <end position="18"/>
    </location>
    <ligand>
        <name>GTP</name>
        <dbReference type="ChEBI" id="CHEBI:37565"/>
    </ligand>
</feature>
<dbReference type="InterPro" id="IPR038363">
    <property type="entry name" value="LepA_C_sf"/>
</dbReference>
<evidence type="ECO:0000256" key="7">
    <source>
        <dbReference type="ARBA" id="ARBA00023136"/>
    </source>
</evidence>
<evidence type="ECO:0000256" key="4">
    <source>
        <dbReference type="ARBA" id="ARBA00022801"/>
    </source>
</evidence>
<dbReference type="InterPro" id="IPR035647">
    <property type="entry name" value="EFG_III/V"/>
</dbReference>
<dbReference type="FunFam" id="2.40.30.10:FF:000015">
    <property type="entry name" value="Translation factor GUF1, mitochondrial"/>
    <property type="match status" value="1"/>
</dbReference>
<dbReference type="InterPro" id="IPR006297">
    <property type="entry name" value="EF-4"/>
</dbReference>
<dbReference type="InterPro" id="IPR027417">
    <property type="entry name" value="P-loop_NTPase"/>
</dbReference>
<comment type="similarity">
    <text evidence="1 12">Belongs to the TRAFAC class translation factor GTPase superfamily. Classic translation factor GTPase family. LepA subfamily.</text>
</comment>
<evidence type="ECO:0000259" key="13">
    <source>
        <dbReference type="PROSITE" id="PS51722"/>
    </source>
</evidence>
<accession>A0A7M2WUB7</accession>
<comment type="catalytic activity">
    <reaction evidence="8 12">
        <text>GTP + H2O = GDP + phosphate + H(+)</text>
        <dbReference type="Rhea" id="RHEA:19669"/>
        <dbReference type="ChEBI" id="CHEBI:15377"/>
        <dbReference type="ChEBI" id="CHEBI:15378"/>
        <dbReference type="ChEBI" id="CHEBI:37565"/>
        <dbReference type="ChEBI" id="CHEBI:43474"/>
        <dbReference type="ChEBI" id="CHEBI:58189"/>
        <dbReference type="EC" id="3.6.5.n1"/>
    </reaction>
</comment>
<evidence type="ECO:0000256" key="9">
    <source>
        <dbReference type="ARBA" id="ARBA00057626"/>
    </source>
</evidence>
<dbReference type="InterPro" id="IPR009000">
    <property type="entry name" value="Transl_B-barrel_sf"/>
</dbReference>
<evidence type="ECO:0000256" key="12">
    <source>
        <dbReference type="HAMAP-Rule" id="MF_00071"/>
    </source>
</evidence>
<dbReference type="GO" id="GO:0003924">
    <property type="term" value="F:GTPase activity"/>
    <property type="evidence" value="ECO:0007669"/>
    <property type="project" value="UniProtKB-UniRule"/>
</dbReference>
<dbReference type="GO" id="GO:0003746">
    <property type="term" value="F:translation elongation factor activity"/>
    <property type="evidence" value="ECO:0007669"/>
    <property type="project" value="UniProtKB-UniRule"/>
</dbReference>
<dbReference type="Proteomes" id="UP000593765">
    <property type="component" value="Chromosome"/>
</dbReference>
<dbReference type="HAMAP" id="MF_00071">
    <property type="entry name" value="LepA"/>
    <property type="match status" value="1"/>
</dbReference>
<reference evidence="14 15" key="1">
    <citation type="submission" date="2020-10" db="EMBL/GenBank/DDBJ databases">
        <title>Wide distribution of Phycisphaera-like planctomycetes from WD2101 soil group in peatlands and genome analysis of the first cultivated representative.</title>
        <authorList>
            <person name="Dedysh S.N."/>
            <person name="Beletsky A.V."/>
            <person name="Ivanova A."/>
            <person name="Kulichevskaya I.S."/>
            <person name="Suzina N.E."/>
            <person name="Philippov D.A."/>
            <person name="Rakitin A.L."/>
            <person name="Mardanov A.V."/>
            <person name="Ravin N.V."/>
        </authorList>
    </citation>
    <scope>NUCLEOTIDE SEQUENCE [LARGE SCALE GENOMIC DNA]</scope>
    <source>
        <strain evidence="14 15">M1803</strain>
    </source>
</reference>
<dbReference type="InterPro" id="IPR005225">
    <property type="entry name" value="Small_GTP-bd"/>
</dbReference>
<evidence type="ECO:0000256" key="8">
    <source>
        <dbReference type="ARBA" id="ARBA00050293"/>
    </source>
</evidence>
<dbReference type="GO" id="GO:0005525">
    <property type="term" value="F:GTP binding"/>
    <property type="evidence" value="ECO:0007669"/>
    <property type="project" value="UniProtKB-UniRule"/>
</dbReference>
<dbReference type="Pfam" id="PF00009">
    <property type="entry name" value="GTP_EFTU"/>
    <property type="match status" value="1"/>
</dbReference>
<keyword evidence="2 12" id="KW-1003">Cell membrane</keyword>
<sequence>MQIRNFSIIAHIDHGKSTLSDRLLMRAGAITEREFQNQILDDMDLERERGITIKASAVTVFHDHTYPDGRTERFMLNFIDTPGHVDFHYEVQKALQACEGAILVVDSTQGVQAQTVANAYAAVEVGLEIVPVINKIDLPSADPVRVAEEIEQVLGFPAEDAILVSAKTGQGIDELITALCDKLPPPTGKPELPTRALIFDSIYDDYRGVITYVRVIDGELRKGMKIRFMGTNKLYQITDLGKLMPRPKQVEVIGTGEVGFIVAAIKDLHDVRVGDTITDAGNPAPAALPGYKPSQQMVYCDFYPSGKTQYDELRDAMDRLSLNDSSFSFEPESNDALGFGFRCGFLGLLHMEIIQERLEREFNIEMIQTAPTVTYEIKKTDGTVFRIDSPSQLPDPNHVEEIREPFIEMNLILPGDCVGNLMKLCEDRRGIYKKTEYIGATRVMLQYELPLAEVIYDFYDRLKSATKGYGTMDFDLIGFRSGNLVKLDILVNGDKVDALSVIVHRDHAEKRGRGLLVRLKEEIDRHLFEIPLQAAIGGKIIARETIKSVGKNVTAKCYGGDVTRKRKLLEKQKEGKKRMKRVGSVDIPQQAFMAILESGD</sequence>
<dbReference type="CDD" id="cd16260">
    <property type="entry name" value="EF4_III"/>
    <property type="match status" value="1"/>
</dbReference>
<dbReference type="FunFam" id="3.30.70.2570:FF:000001">
    <property type="entry name" value="Translation factor GUF1, mitochondrial"/>
    <property type="match status" value="1"/>
</dbReference>